<dbReference type="InterPro" id="IPR036525">
    <property type="entry name" value="Tubulin/FtsZ_GTPase_sf"/>
</dbReference>
<dbReference type="InterPro" id="IPR019605">
    <property type="entry name" value="Misato_II_tubulin-like"/>
</dbReference>
<evidence type="ECO:0008006" key="9">
    <source>
        <dbReference type="Google" id="ProtNLM"/>
    </source>
</evidence>
<proteinExistence type="inferred from homology"/>
<feature type="region of interest" description="Disordered" evidence="4">
    <location>
        <begin position="493"/>
        <end position="519"/>
    </location>
</feature>
<protein>
    <recommendedName>
        <fullName evidence="9">Misato Segment II tubulin-like domain-containing protein</fullName>
    </recommendedName>
</protein>
<evidence type="ECO:0000256" key="3">
    <source>
        <dbReference type="ARBA" id="ARBA00023128"/>
    </source>
</evidence>
<keyword evidence="3" id="KW-0496">Mitochondrion</keyword>
<feature type="region of interest" description="Disordered" evidence="4">
    <location>
        <begin position="307"/>
        <end position="344"/>
    </location>
</feature>
<accession>A0A8J6C1D5</accession>
<comment type="similarity">
    <text evidence="2">Belongs to the misato family.</text>
</comment>
<organism evidence="7 8">
    <name type="scientific">Diacronema lutheri</name>
    <name type="common">Unicellular marine alga</name>
    <name type="synonym">Monochrysis lutheri</name>
    <dbReference type="NCBI Taxonomy" id="2081491"/>
    <lineage>
        <taxon>Eukaryota</taxon>
        <taxon>Haptista</taxon>
        <taxon>Haptophyta</taxon>
        <taxon>Pavlovophyceae</taxon>
        <taxon>Pavlovales</taxon>
        <taxon>Pavlovaceae</taxon>
        <taxon>Diacronema</taxon>
    </lineage>
</organism>
<feature type="domain" description="DML1/Misato tubulin" evidence="6">
    <location>
        <begin position="190"/>
        <end position="302"/>
    </location>
</feature>
<feature type="compositionally biased region" description="Basic and acidic residues" evidence="4">
    <location>
        <begin position="501"/>
        <end position="519"/>
    </location>
</feature>
<dbReference type="PANTHER" id="PTHR13391:SF0">
    <property type="entry name" value="PROTEIN MISATO HOMOLOG 1"/>
    <property type="match status" value="1"/>
</dbReference>
<dbReference type="EMBL" id="JAGTXO010000048">
    <property type="protein sequence ID" value="KAG8458722.1"/>
    <property type="molecule type" value="Genomic_DNA"/>
</dbReference>
<dbReference type="GO" id="GO:0005739">
    <property type="term" value="C:mitochondrion"/>
    <property type="evidence" value="ECO:0007669"/>
    <property type="project" value="UniProtKB-SubCell"/>
</dbReference>
<dbReference type="Pfam" id="PF14881">
    <property type="entry name" value="Tubulin_3"/>
    <property type="match status" value="1"/>
</dbReference>
<evidence type="ECO:0000256" key="2">
    <source>
        <dbReference type="ARBA" id="ARBA00008507"/>
    </source>
</evidence>
<sequence>MKEIVTLQFGPLANHVGAHLWSMQDEWVANHHAARDAQPAADDDEAELEFARDVMLQRIGSASGRREFHVPRLVLVERQGELGVVGQRGFQFAAPFEALDDAAIASARQAWGGAVRVCEADVFAPHPFVAQLRQAVDEEGGEEGDAEGEWAEECEDAHALDGGEDAAAGADEQRGAGGVLVSANDFSFRQSVRHWSDYLQLDVHPRSVHELKDYTHGYSRLNRFADGRALLGGALGGGGAAADGDALLDAVRRQLEPCDLPQGLLVLADMDSAYGGLAHATLLAIGDELGRLGSLVFGLGEGAHAHASDGGNGGGGSDGGNSGNIGDGGDGGGDGGSGAAPRLPNEVVSNRTRALAAFSESASLYAPLELPTAGARASGWPDVLGGMGSRYERAAALSVAIDVLIAPCRALHSPHHRPISWLTSVASVTCATKAVSASAAYPVVRWGTQPAGAWRAGASLCPLLRASALRSAHAPLPPIAHLLAARGCEALRPPPGGDAARGGDGRAPPAERERAAGRSHDAWWAAPGEVGVGRHHLLRLRTSIDLPTSFPQFFTLAAARALSSRAAYRSADVYNLPAIARLENSALLCVGIKEAEVALRKQMRVTGGRVEHDEPDEPDEQTCELLAQMAEDYAACAPAGGAALLDGERDSGPDIDDT</sequence>
<feature type="domain" description="Misato Segment II tubulin-like" evidence="5">
    <location>
        <begin position="2"/>
        <end position="133"/>
    </location>
</feature>
<comment type="subcellular location">
    <subcellularLocation>
        <location evidence="1">Mitochondrion</location>
    </subcellularLocation>
</comment>
<dbReference type="InterPro" id="IPR029209">
    <property type="entry name" value="DML1/Misato_tubulin"/>
</dbReference>
<evidence type="ECO:0000313" key="7">
    <source>
        <dbReference type="EMBL" id="KAG8458722.1"/>
    </source>
</evidence>
<evidence type="ECO:0000256" key="1">
    <source>
        <dbReference type="ARBA" id="ARBA00004173"/>
    </source>
</evidence>
<reference evidence="7" key="1">
    <citation type="submission" date="2021-05" db="EMBL/GenBank/DDBJ databases">
        <title>The genome of the haptophyte Pavlova lutheri (Diacronema luteri, Pavlovales) - a model for lipid biosynthesis in eukaryotic algae.</title>
        <authorList>
            <person name="Hulatt C.J."/>
            <person name="Posewitz M.C."/>
        </authorList>
    </citation>
    <scope>NUCLEOTIDE SEQUENCE</scope>
    <source>
        <strain evidence="7">NIVA-4/92</strain>
    </source>
</reference>
<dbReference type="GO" id="GO:0007005">
    <property type="term" value="P:mitochondrion organization"/>
    <property type="evidence" value="ECO:0007669"/>
    <property type="project" value="InterPro"/>
</dbReference>
<dbReference type="Gene3D" id="3.40.50.1440">
    <property type="entry name" value="Tubulin/FtsZ, GTPase domain"/>
    <property type="match status" value="1"/>
</dbReference>
<gene>
    <name evidence="7" type="ORF">KFE25_012920</name>
</gene>
<dbReference type="InterPro" id="IPR049942">
    <property type="entry name" value="DML1/Misato"/>
</dbReference>
<dbReference type="OrthoDB" id="271881at2759"/>
<evidence type="ECO:0000256" key="4">
    <source>
        <dbReference type="SAM" id="MobiDB-lite"/>
    </source>
</evidence>
<dbReference type="PANTHER" id="PTHR13391">
    <property type="entry name" value="MITOCHONDRIAL DISTRIBUTION REGULATOR MISATO"/>
    <property type="match status" value="1"/>
</dbReference>
<feature type="compositionally biased region" description="Gly residues" evidence="4">
    <location>
        <begin position="310"/>
        <end position="338"/>
    </location>
</feature>
<evidence type="ECO:0000259" key="6">
    <source>
        <dbReference type="Pfam" id="PF14881"/>
    </source>
</evidence>
<dbReference type="SUPFAM" id="SSF52490">
    <property type="entry name" value="Tubulin nucleotide-binding domain-like"/>
    <property type="match status" value="1"/>
</dbReference>
<dbReference type="Pfam" id="PF10644">
    <property type="entry name" value="Misat_Tub_SegII"/>
    <property type="match status" value="1"/>
</dbReference>
<comment type="caution">
    <text evidence="7">The sequence shown here is derived from an EMBL/GenBank/DDBJ whole genome shotgun (WGS) entry which is preliminary data.</text>
</comment>
<name>A0A8J6C1D5_DIALT</name>
<evidence type="ECO:0000259" key="5">
    <source>
        <dbReference type="Pfam" id="PF10644"/>
    </source>
</evidence>
<dbReference type="AlphaFoldDB" id="A0A8J6C1D5"/>
<dbReference type="Proteomes" id="UP000751190">
    <property type="component" value="Unassembled WGS sequence"/>
</dbReference>
<evidence type="ECO:0000313" key="8">
    <source>
        <dbReference type="Proteomes" id="UP000751190"/>
    </source>
</evidence>
<keyword evidence="8" id="KW-1185">Reference proteome</keyword>